<dbReference type="InterPro" id="IPR058240">
    <property type="entry name" value="rSAM_sf"/>
</dbReference>
<name>A0A369AM96_9FIRM</name>
<proteinExistence type="predicted"/>
<dbReference type="InterPro" id="IPR007197">
    <property type="entry name" value="rSAM"/>
</dbReference>
<dbReference type="InterPro" id="IPR023404">
    <property type="entry name" value="rSAM_horseshoe"/>
</dbReference>
<dbReference type="Pfam" id="PF04055">
    <property type="entry name" value="Radical_SAM"/>
    <property type="match status" value="1"/>
</dbReference>
<dbReference type="AlphaFoldDB" id="A0A369AM96"/>
<dbReference type="InterPro" id="IPR006638">
    <property type="entry name" value="Elp3/MiaA/NifB-like_rSAM"/>
</dbReference>
<dbReference type="GO" id="GO:0003824">
    <property type="term" value="F:catalytic activity"/>
    <property type="evidence" value="ECO:0007669"/>
    <property type="project" value="InterPro"/>
</dbReference>
<dbReference type="PANTHER" id="PTHR13932:SF5">
    <property type="entry name" value="RADICAL S-ADENOSYL METHIONINE DOMAIN-CONTAINING PROTEIN 1, MITOCHONDRIAL"/>
    <property type="match status" value="1"/>
</dbReference>
<dbReference type="EMBL" id="QPJT01000028">
    <property type="protein sequence ID" value="RCX10512.1"/>
    <property type="molecule type" value="Genomic_DNA"/>
</dbReference>
<dbReference type="SFLD" id="SFLDS00029">
    <property type="entry name" value="Radical_SAM"/>
    <property type="match status" value="1"/>
</dbReference>
<comment type="caution">
    <text evidence="3">The sequence shown here is derived from an EMBL/GenBank/DDBJ whole genome shotgun (WGS) entry which is preliminary data.</text>
</comment>
<evidence type="ECO:0000259" key="2">
    <source>
        <dbReference type="PROSITE" id="PS51918"/>
    </source>
</evidence>
<dbReference type="GO" id="GO:0005737">
    <property type="term" value="C:cytoplasm"/>
    <property type="evidence" value="ECO:0007669"/>
    <property type="project" value="TreeGrafter"/>
</dbReference>
<dbReference type="PANTHER" id="PTHR13932">
    <property type="entry name" value="COPROPORPHYRINIGEN III OXIDASE"/>
    <property type="match status" value="1"/>
</dbReference>
<dbReference type="GO" id="GO:0006779">
    <property type="term" value="P:porphyrin-containing compound biosynthetic process"/>
    <property type="evidence" value="ECO:0007669"/>
    <property type="project" value="TreeGrafter"/>
</dbReference>
<dbReference type="SFLD" id="SFLDG01065">
    <property type="entry name" value="anaerobic_coproporphyrinogen-I"/>
    <property type="match status" value="1"/>
</dbReference>
<dbReference type="GO" id="GO:0051539">
    <property type="term" value="F:4 iron, 4 sulfur cluster binding"/>
    <property type="evidence" value="ECO:0007669"/>
    <property type="project" value="TreeGrafter"/>
</dbReference>
<organism evidence="3 4">
    <name type="scientific">Anaerobacterium chartisolvens</name>
    <dbReference type="NCBI Taxonomy" id="1297424"/>
    <lineage>
        <taxon>Bacteria</taxon>
        <taxon>Bacillati</taxon>
        <taxon>Bacillota</taxon>
        <taxon>Clostridia</taxon>
        <taxon>Eubacteriales</taxon>
        <taxon>Oscillospiraceae</taxon>
        <taxon>Anaerobacterium</taxon>
    </lineage>
</organism>
<dbReference type="RefSeq" id="WP_114299310.1">
    <property type="nucleotide sequence ID" value="NZ_QPJT01000028.1"/>
</dbReference>
<protein>
    <recommendedName>
        <fullName evidence="1">Heme chaperone HemW</fullName>
    </recommendedName>
</protein>
<dbReference type="InterPro" id="IPR034505">
    <property type="entry name" value="Coproporphyrinogen-III_oxidase"/>
</dbReference>
<reference evidence="3 4" key="1">
    <citation type="submission" date="2018-07" db="EMBL/GenBank/DDBJ databases">
        <title>Genomic Encyclopedia of Type Strains, Phase IV (KMG-IV): sequencing the most valuable type-strain genomes for metagenomic binning, comparative biology and taxonomic classification.</title>
        <authorList>
            <person name="Goeker M."/>
        </authorList>
    </citation>
    <scope>NUCLEOTIDE SEQUENCE [LARGE SCALE GENOMIC DNA]</scope>
    <source>
        <strain evidence="3 4">DSM 27016</strain>
    </source>
</reference>
<dbReference type="SUPFAM" id="SSF102114">
    <property type="entry name" value="Radical SAM enzymes"/>
    <property type="match status" value="1"/>
</dbReference>
<dbReference type="PROSITE" id="PS51918">
    <property type="entry name" value="RADICAL_SAM"/>
    <property type="match status" value="1"/>
</dbReference>
<feature type="domain" description="Radical SAM core" evidence="2">
    <location>
        <begin position="30"/>
        <end position="268"/>
    </location>
</feature>
<gene>
    <name evidence="3" type="ORF">DFR58_12811</name>
</gene>
<evidence type="ECO:0000313" key="3">
    <source>
        <dbReference type="EMBL" id="RCX10512.1"/>
    </source>
</evidence>
<dbReference type="Gene3D" id="3.80.30.20">
    <property type="entry name" value="tm_1862 like domain"/>
    <property type="match status" value="1"/>
</dbReference>
<sequence>MLLTSLLRIFLTRSLSPFVFRDKHQDKLNFTDLDNMGLYVHIPFCRSICGFCPYCKERYEEAKALRYKDALLKEIELVCGGMDSKKTVTSLYFGGGTPALMLESLGEIIDRLNCFFEIRDGIGVELHPDDISDTVLSTLKNIGVTMISLGVQSFNEGALEKIGRRQDGLREKLSLIAKYQFSVIDIDLIFGIPGQNKEILKSDIESAFGYGATQVSTYPFIDFTFADNKYSPLSGRHKREMLESLNDFCVESGAKRTSVWTFAKEGTDKYSSVTRDTFLGFGVSATTLLKDIFKINTFSVDEYIKRICGGSLATSLTLNFTKRQRAVYYLFWSAYGLQINSDSFLRLIGTPLEKMYGLELFAAQRLGLVTLRDNVYCLTERAAYIYHYLEQRYTTAYIDKMWSISRNKAFPDRMVLR</sequence>
<keyword evidence="4" id="KW-1185">Reference proteome</keyword>
<dbReference type="OrthoDB" id="9808022at2"/>
<accession>A0A369AM96</accession>
<dbReference type="SMART" id="SM00729">
    <property type="entry name" value="Elp3"/>
    <property type="match status" value="1"/>
</dbReference>
<evidence type="ECO:0000313" key="4">
    <source>
        <dbReference type="Proteomes" id="UP000253034"/>
    </source>
</evidence>
<evidence type="ECO:0000256" key="1">
    <source>
        <dbReference type="ARBA" id="ARBA00017228"/>
    </source>
</evidence>
<dbReference type="Proteomes" id="UP000253034">
    <property type="component" value="Unassembled WGS sequence"/>
</dbReference>